<evidence type="ECO:0000256" key="1">
    <source>
        <dbReference type="SAM" id="MobiDB-lite"/>
    </source>
</evidence>
<dbReference type="InterPro" id="IPR036709">
    <property type="entry name" value="Autotransporte_beta_dom_sf"/>
</dbReference>
<comment type="caution">
    <text evidence="4">The sequence shown here is derived from an EMBL/GenBank/DDBJ whole genome shotgun (WGS) entry which is preliminary data.</text>
</comment>
<feature type="region of interest" description="Disordered" evidence="1">
    <location>
        <begin position="856"/>
        <end position="892"/>
    </location>
</feature>
<organism evidence="4 5">
    <name type="scientific">Bosea robiniae</name>
    <dbReference type="NCBI Taxonomy" id="1036780"/>
    <lineage>
        <taxon>Bacteria</taxon>
        <taxon>Pseudomonadati</taxon>
        <taxon>Pseudomonadota</taxon>
        <taxon>Alphaproteobacteria</taxon>
        <taxon>Hyphomicrobiales</taxon>
        <taxon>Boseaceae</taxon>
        <taxon>Bosea</taxon>
    </lineage>
</organism>
<feature type="compositionally biased region" description="Polar residues" evidence="1">
    <location>
        <begin position="60"/>
        <end position="76"/>
    </location>
</feature>
<feature type="region of interest" description="Disordered" evidence="1">
    <location>
        <begin position="356"/>
        <end position="377"/>
    </location>
</feature>
<dbReference type="InterPro" id="IPR005546">
    <property type="entry name" value="Autotransporte_beta"/>
</dbReference>
<dbReference type="SUPFAM" id="SSF103515">
    <property type="entry name" value="Autotransporter"/>
    <property type="match status" value="1"/>
</dbReference>
<dbReference type="RefSeq" id="WP_091855489.1">
    <property type="nucleotide sequence ID" value="NZ_FNBZ01000001.1"/>
</dbReference>
<gene>
    <name evidence="4" type="ORF">SAMN05421844_101237</name>
</gene>
<feature type="compositionally biased region" description="Gly residues" evidence="1">
    <location>
        <begin position="879"/>
        <end position="888"/>
    </location>
</feature>
<evidence type="ECO:0000313" key="4">
    <source>
        <dbReference type="EMBL" id="SDF27910.1"/>
    </source>
</evidence>
<feature type="region of interest" description="Disordered" evidence="1">
    <location>
        <begin position="53"/>
        <end position="76"/>
    </location>
</feature>
<keyword evidence="5" id="KW-1185">Reference proteome</keyword>
<proteinExistence type="predicted"/>
<keyword evidence="2" id="KW-0732">Signal</keyword>
<evidence type="ECO:0000313" key="5">
    <source>
        <dbReference type="Proteomes" id="UP000199468"/>
    </source>
</evidence>
<feature type="chain" id="PRO_5045069974" description="Autotransporter domain-containing protein" evidence="2">
    <location>
        <begin position="36"/>
        <end position="2198"/>
    </location>
</feature>
<dbReference type="SMART" id="SM00869">
    <property type="entry name" value="Autotransporter"/>
    <property type="match status" value="1"/>
</dbReference>
<dbReference type="Proteomes" id="UP000199468">
    <property type="component" value="Unassembled WGS sequence"/>
</dbReference>
<name>A0ABY0NG25_9HYPH</name>
<sequence length="2198" mass="210714">MRRSFGLSSRWLSCSVSGLALVTAADLLAGMPALAQSCPSGAVICIDNSGASGRDGKSAGNHNDNGENGQSGRDITTQIPSLGVASTIPGQGGVLLRSNGGKGGESSDRHNHWGGNGGDGGAITVIARPTPQIPSGPFFSQLGPGLTLISLGGNGGATSIVTGGHSYGQAGHGGKLTTDLTLSNATVTGHFLWATTAGGSAFDAAARHLAVNEKAGDGGRGGDIASTIAAGTITVLGPSMVGAAVGLASSGGNGGGGRGNSVNPNYDGESGLGGAGGRIDLTFSGVLMTATGGIATSSVGGHGGSGLPAGALSSGSAGGAGGQGGDINIILRGTASHITATGDGAFGVRATSIGGNGGDGSKGHVAGPEGYDGGNGGGTGRITISNAIGITTIGRDSYGIGAFATGGKGGAGGNDHGVIWSSGGSGGSGGSDAAISITNAGAISAGGGAPENSENAKGIVARSIGGGGATGGSTQGGFVSAGGSGGNAGDGGLVTVTNTRSGSIATHGAFGTGIDAMSIGGGGGDAGIARAISVGPLGVSLGGSGGGGRSGGAVSVGNSGVVATFGANATGISVKSIGGGGGSGGAANLIAIGVGLNVGVNIGGSGGSGGNGGTASLVNEGEVTTAGAQSIGATVQSIGGGGGNGGSVWTKQLTVGVPISGSPTGPAAAALSVAIGGAGGSGGTGGSVDAQQLGAIRTAGAGAHGLVAQSVGGGGGIGGSTATQSLTLLAASQFTTGVAVGGAGGIGGAGGAVNVLTRGAIATGGDNARGIIAQSIGGSGGVGGSALAEVSGAQIVPLPEGTPQAAPTTFGVATSVGGHGGLGAIGGSVVVSNEGTITSTGIAAAGIYAQSVGGGGGAGGSSQGKTSPSQRGTSAITVGGTGGSGNHGGSVTIANRGTVSTAGEMSYGIFAQSIGGGGGDGGNAERLTGNSLASAIGGDISALFRLISTLRAVSADKWVTSQFTPSFTSNVTVGGNGGSGSHGGTVAIDNAGTLRTAGTGAHAIVAQSIGGGGGNGGSADSHAISTLTTTLVDALGTLAAAGANFRQFPETFGLNLNLGGRGGGSSDGGAVKVANSGTIETGGAGAAGIFAQSIGGGGGNGGSVGRSVEDIARDLFSDANMRTTVLRALLDAVPLLQAQGGASLSFNVGGAGASGGDAGHVEIINGGQIATHGDQAPGIFAQTVGGGGGNAGSSHTALGNQSFNIGLNIGRGGGAGGHGGGGLRVADDPTDYAVVIENRGRISTFGVDSPGILAQSVGGGGGRSASRFGGGAGVGNMPISLSGATKVGAFGANGHGGNVFARSTGRIETSGLLSHAIMAQSIGGGGGAASLVFDRPASGSHDITLGAETGRGKADGGKVRVAVDGLIRTSGDLAFGVLAQSVGAGGGYVATAATQGALAFPMTLTLNATRGVQGWGQDIAVALGKDGDLTTTGKAAHGIVAQSVGAGGGMAALTTQPGLATLNPVSLFGSVTYGDGGAVGVRIDGSVETYGQGSIGILAQSVGGGGGIAGDLSSISYGPGLVRSAPGNVQGAGGNGGAVKVAVGDNGWIASFGARAPAIVAMSLGGGAIFKDGGILLEANQGSWGTNTKGGKVEITVGRDAVVHAGGAGAPAIVAVSMSASPDVNNRSTPIAISIAPGAHVTSERDAAILAISEFYTRVDNAGVISGKVAGRSTNGGLSISNSGTMIGDILTTGDPFNSDIDNRPGGVLAMGAQYQTRLYNSGTINPGGAVAHGGSIATTRIASVFEQSPGGIYQADVDFGAGTADMISVASSGTAPSLAGQLEPQLQKPRPGVSLQVAHFDDRPTGAFAIKSATTAYSYRMLQSPDGRDLFLTVDGHFGLANGGLSADRSRVAKHIQALWDSGDMRAGPLFDAFTSVESLAHHGSVVDAIANDGVGARSANQINEAFAFFNRLMSCPAFTGPGAALSESDCNWARVGSNWMRRGSSAGDSGFRIRQTTLSLGAQREFAPGWFLGGAASYGFGRTSTAAGSTSDNDSFIGGLTLKRQLGPWQFAAAVQIGRDMAKTSRRAPGGIATSEPQLDFGGGRLRAAYQMDFGSWYAKPFVDLDLNYAVQRGHRESGAGWFDLAVHRSDRFTVMATPSLEIGMRHDLEGMTLRSYLSAGVSILPTSDWTSKLHLAAFDAAPFTLVTGLPKTYGNVSAGLELVTAKGFELRAEYTARAASRYLDQSATLRAAYRF</sequence>
<evidence type="ECO:0000256" key="2">
    <source>
        <dbReference type="SAM" id="SignalP"/>
    </source>
</evidence>
<accession>A0ABY0NG25</accession>
<dbReference type="PROSITE" id="PS51208">
    <property type="entry name" value="AUTOTRANSPORTER"/>
    <property type="match status" value="1"/>
</dbReference>
<reference evidence="4 5" key="1">
    <citation type="submission" date="2016-10" db="EMBL/GenBank/DDBJ databases">
        <authorList>
            <person name="Varghese N."/>
            <person name="Submissions S."/>
        </authorList>
    </citation>
    <scope>NUCLEOTIDE SEQUENCE [LARGE SCALE GENOMIC DNA]</scope>
    <source>
        <strain evidence="4 5">DSM 26672</strain>
    </source>
</reference>
<feature type="domain" description="Autotransporter" evidence="3">
    <location>
        <begin position="1926"/>
        <end position="2198"/>
    </location>
</feature>
<feature type="signal peptide" evidence="2">
    <location>
        <begin position="1"/>
        <end position="35"/>
    </location>
</feature>
<evidence type="ECO:0000259" key="3">
    <source>
        <dbReference type="PROSITE" id="PS51208"/>
    </source>
</evidence>
<dbReference type="EMBL" id="FNBZ01000001">
    <property type="protein sequence ID" value="SDF27910.1"/>
    <property type="molecule type" value="Genomic_DNA"/>
</dbReference>
<protein>
    <recommendedName>
        <fullName evidence="3">Autotransporter domain-containing protein</fullName>
    </recommendedName>
</protein>